<gene>
    <name evidence="7 8 9" type="primary">LOC106181797</name>
</gene>
<dbReference type="PROSITE" id="PS51420">
    <property type="entry name" value="RHO"/>
    <property type="match status" value="1"/>
</dbReference>
<sequence>MKVTQQTTTKTKMSSPILRKLSGSNSNKTRTLRIIILGQGAVGKSALTVRYITRKFIGDYDPTLEQVYSFQTVVDNDHVMFEILDTAGQDEEHMKLEENIRWADGFILMYSITDRVSFEECARMKFLINFSKRQRKVSTGALAQSRDLPVVLVGNKSDLTFERMVSFEEGEKFSFEIGCTNFHEISVRESYESVRCVFENLYRDWKSLRKSPGSLRRHLPSVTSRPRERAATVSSSSSEDFDIGVSQFKARRGAMTGTVPQTTDVVNGGNGIVKNNSISRRFYNRVFRKDSFLQLQEDALESSANSTSSDE</sequence>
<organism evidence="6 7">
    <name type="scientific">Lingula anatina</name>
    <name type="common">Brachiopod</name>
    <name type="synonym">Lingula unguis</name>
    <dbReference type="NCBI Taxonomy" id="7574"/>
    <lineage>
        <taxon>Eukaryota</taxon>
        <taxon>Metazoa</taxon>
        <taxon>Spiralia</taxon>
        <taxon>Lophotrochozoa</taxon>
        <taxon>Brachiopoda</taxon>
        <taxon>Linguliformea</taxon>
        <taxon>Lingulata</taxon>
        <taxon>Lingulida</taxon>
        <taxon>Linguloidea</taxon>
        <taxon>Lingulidae</taxon>
        <taxon>Lingula</taxon>
    </lineage>
</organism>
<dbReference type="EC" id="3.6.5.2" evidence="2"/>
<evidence type="ECO:0000313" key="7">
    <source>
        <dbReference type="RefSeq" id="XP_013421732.1"/>
    </source>
</evidence>
<reference evidence="7 8" key="1">
    <citation type="submission" date="2025-04" db="UniProtKB">
        <authorList>
            <consortium name="RefSeq"/>
        </authorList>
    </citation>
    <scope>IDENTIFICATION</scope>
    <source>
        <tissue evidence="7 8">Gonads</tissue>
    </source>
</reference>
<accession>A0A1S3KGW6</accession>
<dbReference type="Pfam" id="PF00071">
    <property type="entry name" value="Ras"/>
    <property type="match status" value="1"/>
</dbReference>
<evidence type="ECO:0000256" key="4">
    <source>
        <dbReference type="ARBA" id="ARBA00048098"/>
    </source>
</evidence>
<dbReference type="NCBIfam" id="TIGR00231">
    <property type="entry name" value="small_GTP"/>
    <property type="match status" value="1"/>
</dbReference>
<dbReference type="SMART" id="SM00175">
    <property type="entry name" value="RAB"/>
    <property type="match status" value="1"/>
</dbReference>
<dbReference type="OMA" id="TIDEYCA"/>
<dbReference type="OrthoDB" id="18798at2759"/>
<dbReference type="GeneID" id="106181797"/>
<feature type="compositionally biased region" description="Low complexity" evidence="5">
    <location>
        <begin position="1"/>
        <end position="12"/>
    </location>
</feature>
<evidence type="ECO:0000313" key="8">
    <source>
        <dbReference type="RefSeq" id="XP_013421733.1"/>
    </source>
</evidence>
<dbReference type="InterPro" id="IPR027417">
    <property type="entry name" value="P-loop_NTPase"/>
</dbReference>
<dbReference type="PRINTS" id="PR00449">
    <property type="entry name" value="RASTRNSFRMNG"/>
</dbReference>
<dbReference type="GO" id="GO:0005525">
    <property type="term" value="F:GTP binding"/>
    <property type="evidence" value="ECO:0007669"/>
    <property type="project" value="InterPro"/>
</dbReference>
<feature type="region of interest" description="Disordered" evidence="5">
    <location>
        <begin position="1"/>
        <end position="20"/>
    </location>
</feature>
<dbReference type="STRING" id="7574.A0A1S3KGW6"/>
<evidence type="ECO:0000256" key="1">
    <source>
        <dbReference type="ARBA" id="ARBA00008344"/>
    </source>
</evidence>
<dbReference type="KEGG" id="lak:106181797"/>
<dbReference type="PROSITE" id="PS51421">
    <property type="entry name" value="RAS"/>
    <property type="match status" value="1"/>
</dbReference>
<dbReference type="AlphaFoldDB" id="A0A1S3KGW6"/>
<dbReference type="RefSeq" id="XP_013421732.1">
    <property type="nucleotide sequence ID" value="XM_013566278.1"/>
</dbReference>
<dbReference type="GO" id="GO:0003925">
    <property type="term" value="F:G protein activity"/>
    <property type="evidence" value="ECO:0007669"/>
    <property type="project" value="UniProtKB-EC"/>
</dbReference>
<dbReference type="Gene3D" id="3.40.50.300">
    <property type="entry name" value="P-loop containing nucleotide triphosphate hydrolases"/>
    <property type="match status" value="1"/>
</dbReference>
<dbReference type="RefSeq" id="XP_013421733.1">
    <property type="nucleotide sequence ID" value="XM_013566279.1"/>
</dbReference>
<comment type="catalytic activity">
    <reaction evidence="4">
        <text>GTP + H2O = GDP + phosphate + H(+)</text>
        <dbReference type="Rhea" id="RHEA:19669"/>
        <dbReference type="ChEBI" id="CHEBI:15377"/>
        <dbReference type="ChEBI" id="CHEBI:15378"/>
        <dbReference type="ChEBI" id="CHEBI:37565"/>
        <dbReference type="ChEBI" id="CHEBI:43474"/>
        <dbReference type="ChEBI" id="CHEBI:58189"/>
        <dbReference type="EC" id="3.6.5.2"/>
    </reaction>
</comment>
<evidence type="ECO:0000256" key="2">
    <source>
        <dbReference type="ARBA" id="ARBA00011984"/>
    </source>
</evidence>
<proteinExistence type="inferred from homology"/>
<dbReference type="InterPro" id="IPR051065">
    <property type="entry name" value="Ras-related_GTPase"/>
</dbReference>
<comment type="similarity">
    <text evidence="1">Belongs to the small GTPase superfamily. Ras family.</text>
</comment>
<dbReference type="SUPFAM" id="SSF52540">
    <property type="entry name" value="P-loop containing nucleoside triphosphate hydrolases"/>
    <property type="match status" value="1"/>
</dbReference>
<dbReference type="Proteomes" id="UP000085678">
    <property type="component" value="Unplaced"/>
</dbReference>
<keyword evidence="6" id="KW-1185">Reference proteome</keyword>
<dbReference type="InterPro" id="IPR001806">
    <property type="entry name" value="Small_GTPase"/>
</dbReference>
<protein>
    <recommendedName>
        <fullName evidence="2">small monomeric GTPase</fullName>
        <ecNumber evidence="2">3.6.5.2</ecNumber>
    </recommendedName>
</protein>
<keyword evidence="3" id="KW-0378">Hydrolase</keyword>
<evidence type="ECO:0000313" key="9">
    <source>
        <dbReference type="RefSeq" id="XP_013421734.1"/>
    </source>
</evidence>
<dbReference type="SMART" id="SM00173">
    <property type="entry name" value="RAS"/>
    <property type="match status" value="1"/>
</dbReference>
<dbReference type="PROSITE" id="PS51419">
    <property type="entry name" value="RAB"/>
    <property type="match status" value="1"/>
</dbReference>
<feature type="region of interest" description="Disordered" evidence="5">
    <location>
        <begin position="211"/>
        <end position="236"/>
    </location>
</feature>
<dbReference type="RefSeq" id="XP_013421734.1">
    <property type="nucleotide sequence ID" value="XM_013566280.1"/>
</dbReference>
<evidence type="ECO:0000313" key="6">
    <source>
        <dbReference type="Proteomes" id="UP000085678"/>
    </source>
</evidence>
<dbReference type="InterPro" id="IPR005225">
    <property type="entry name" value="Small_GTP-bd"/>
</dbReference>
<dbReference type="PANTHER" id="PTHR45704">
    <property type="entry name" value="RAS-LIKE FAMILY MEMBER 11"/>
    <property type="match status" value="1"/>
</dbReference>
<evidence type="ECO:0000256" key="5">
    <source>
        <dbReference type="SAM" id="MobiDB-lite"/>
    </source>
</evidence>
<dbReference type="SMART" id="SM00174">
    <property type="entry name" value="RHO"/>
    <property type="match status" value="1"/>
</dbReference>
<name>A0A1S3KGW6_LINAN</name>
<evidence type="ECO:0000256" key="3">
    <source>
        <dbReference type="ARBA" id="ARBA00022801"/>
    </source>
</evidence>